<evidence type="ECO:0000256" key="7">
    <source>
        <dbReference type="ARBA" id="ARBA00022927"/>
    </source>
</evidence>
<dbReference type="OrthoDB" id="391137at2759"/>
<keyword evidence="4" id="KW-0813">Transport</keyword>
<evidence type="ECO:0000256" key="8">
    <source>
        <dbReference type="ARBA" id="ARBA00023136"/>
    </source>
</evidence>
<evidence type="ECO:0000256" key="6">
    <source>
        <dbReference type="ARBA" id="ARBA00022753"/>
    </source>
</evidence>
<evidence type="ECO:0000259" key="10">
    <source>
        <dbReference type="Pfam" id="PF04652"/>
    </source>
</evidence>
<dbReference type="AlphaFoldDB" id="A0A5N5SV54"/>
<dbReference type="Gene3D" id="1.20.5.420">
    <property type="entry name" value="Immunoglobulin FC, subunit C"/>
    <property type="match status" value="1"/>
</dbReference>
<dbReference type="GO" id="GO:0010008">
    <property type="term" value="C:endosome membrane"/>
    <property type="evidence" value="ECO:0007669"/>
    <property type="project" value="UniProtKB-SubCell"/>
</dbReference>
<dbReference type="GO" id="GO:0005771">
    <property type="term" value="C:multivesicular body"/>
    <property type="evidence" value="ECO:0007669"/>
    <property type="project" value="TreeGrafter"/>
</dbReference>
<keyword evidence="7" id="KW-0653">Protein transport</keyword>
<dbReference type="GO" id="GO:0015031">
    <property type="term" value="P:protein transport"/>
    <property type="evidence" value="ECO:0007669"/>
    <property type="project" value="UniProtKB-KW"/>
</dbReference>
<reference evidence="12 13" key="1">
    <citation type="journal article" date="2019" name="PLoS Biol.">
        <title>Sex chromosomes control vertical transmission of feminizing Wolbachia symbionts in an isopod.</title>
        <authorList>
            <person name="Becking T."/>
            <person name="Chebbi M.A."/>
            <person name="Giraud I."/>
            <person name="Moumen B."/>
            <person name="Laverre T."/>
            <person name="Caubet Y."/>
            <person name="Peccoud J."/>
            <person name="Gilbert C."/>
            <person name="Cordaux R."/>
        </authorList>
    </citation>
    <scope>NUCLEOTIDE SEQUENCE [LARGE SCALE GENOMIC DNA]</scope>
    <source>
        <strain evidence="12">ANa2</strain>
        <tissue evidence="12">Whole body excluding digestive tract and cuticle</tissue>
    </source>
</reference>
<sequence length="266" mass="29328">MKFIIETIFSARLYALQSALKIDKKSPEAKALLISLMDWLETFKKNNDKNESVTSDVAGQAVVENEAHKVFTKADSDDRASVFNKNVVKMFYTAGVLFDIIEVFGELTEEIAAQRKYAKWKATYIHKCLKSGETPVPGPVGSEYMFEFGTGNQDYETENTNNPSISVLPPISKPDDVVGFSGLDNNTYSHPQTSQSINNSDLPSNPEVRPSPAPTSATGVILTPECYSKAQKYCKYASSSMDYEDSATAIGYLTKALNLLTLGREN</sequence>
<organism evidence="12 13">
    <name type="scientific">Armadillidium nasatum</name>
    <dbReference type="NCBI Taxonomy" id="96803"/>
    <lineage>
        <taxon>Eukaryota</taxon>
        <taxon>Metazoa</taxon>
        <taxon>Ecdysozoa</taxon>
        <taxon>Arthropoda</taxon>
        <taxon>Crustacea</taxon>
        <taxon>Multicrustacea</taxon>
        <taxon>Malacostraca</taxon>
        <taxon>Eumalacostraca</taxon>
        <taxon>Peracarida</taxon>
        <taxon>Isopoda</taxon>
        <taxon>Oniscidea</taxon>
        <taxon>Crinocheta</taxon>
        <taxon>Armadillidiidae</taxon>
        <taxon>Armadillidium</taxon>
    </lineage>
</organism>
<dbReference type="InterPro" id="IPR039431">
    <property type="entry name" value="Vta1/CALS_N"/>
</dbReference>
<comment type="subcellular location">
    <subcellularLocation>
        <location evidence="2">Cytoplasm</location>
    </subcellularLocation>
    <subcellularLocation>
        <location evidence="1">Endosome membrane</location>
        <topology evidence="1">Peripheral membrane protein</topology>
    </subcellularLocation>
</comment>
<dbReference type="Gene3D" id="1.25.40.270">
    <property type="entry name" value="Vacuolar protein sorting-associated protein vta1"/>
    <property type="match status" value="1"/>
</dbReference>
<evidence type="ECO:0000256" key="3">
    <source>
        <dbReference type="ARBA" id="ARBA00007895"/>
    </source>
</evidence>
<evidence type="ECO:0000256" key="9">
    <source>
        <dbReference type="SAM" id="MobiDB-lite"/>
    </source>
</evidence>
<keyword evidence="13" id="KW-1185">Reference proteome</keyword>
<feature type="domain" description="Vta1/callose synthase N-terminal" evidence="10">
    <location>
        <begin position="11"/>
        <end position="130"/>
    </location>
</feature>
<feature type="domain" description="Vta1 C-terminal" evidence="11">
    <location>
        <begin position="228"/>
        <end position="261"/>
    </location>
</feature>
<name>A0A5N5SV54_9CRUS</name>
<evidence type="ECO:0000313" key="13">
    <source>
        <dbReference type="Proteomes" id="UP000326759"/>
    </source>
</evidence>
<evidence type="ECO:0000313" key="12">
    <source>
        <dbReference type="EMBL" id="KAB7498094.1"/>
    </source>
</evidence>
<dbReference type="Proteomes" id="UP000326759">
    <property type="component" value="Unassembled WGS sequence"/>
</dbReference>
<keyword evidence="8" id="KW-0472">Membrane</keyword>
<evidence type="ECO:0000259" key="11">
    <source>
        <dbReference type="Pfam" id="PF18097"/>
    </source>
</evidence>
<dbReference type="PANTHER" id="PTHR46009:SF1">
    <property type="entry name" value="VACUOLAR PROTEIN SORTING-ASSOCIATED PROTEIN VTA1 HOMOLOG"/>
    <property type="match status" value="1"/>
</dbReference>
<dbReference type="PANTHER" id="PTHR46009">
    <property type="entry name" value="VACUOLAR PROTEIN SORTING-ASSOCIATED PROTEIN VTA1 HOMOLOG"/>
    <property type="match status" value="1"/>
</dbReference>
<dbReference type="InterPro" id="IPR044538">
    <property type="entry name" value="Vta1-like"/>
</dbReference>
<comment type="caution">
    <text evidence="12">The sequence shown here is derived from an EMBL/GenBank/DDBJ whole genome shotgun (WGS) entry which is preliminary data.</text>
</comment>
<evidence type="ECO:0000256" key="2">
    <source>
        <dbReference type="ARBA" id="ARBA00004496"/>
    </source>
</evidence>
<evidence type="ECO:0000256" key="5">
    <source>
        <dbReference type="ARBA" id="ARBA00022490"/>
    </source>
</evidence>
<dbReference type="GO" id="GO:0032511">
    <property type="term" value="P:late endosome to vacuole transport via multivesicular body sorting pathway"/>
    <property type="evidence" value="ECO:0007669"/>
    <property type="project" value="InterPro"/>
</dbReference>
<feature type="compositionally biased region" description="Polar residues" evidence="9">
    <location>
        <begin position="183"/>
        <end position="203"/>
    </location>
</feature>
<protein>
    <submittedName>
        <fullName evidence="12">Vacuolar protein sorting-associated protein VTA1-like protein</fullName>
    </submittedName>
</protein>
<evidence type="ECO:0000256" key="4">
    <source>
        <dbReference type="ARBA" id="ARBA00022448"/>
    </source>
</evidence>
<dbReference type="Pfam" id="PF18097">
    <property type="entry name" value="Vta1_C"/>
    <property type="match status" value="1"/>
</dbReference>
<evidence type="ECO:0000256" key="1">
    <source>
        <dbReference type="ARBA" id="ARBA00004481"/>
    </source>
</evidence>
<gene>
    <name evidence="12" type="primary">VTA1</name>
    <name evidence="12" type="ORF">Anas_09996</name>
</gene>
<keyword evidence="6" id="KW-0967">Endosome</keyword>
<proteinExistence type="inferred from homology"/>
<keyword evidence="5" id="KW-0963">Cytoplasm</keyword>
<dbReference type="Pfam" id="PF04652">
    <property type="entry name" value="Vta1"/>
    <property type="match status" value="1"/>
</dbReference>
<accession>A0A5N5SV54</accession>
<dbReference type="InterPro" id="IPR041212">
    <property type="entry name" value="Vta1_C"/>
</dbReference>
<feature type="region of interest" description="Disordered" evidence="9">
    <location>
        <begin position="183"/>
        <end position="217"/>
    </location>
</feature>
<dbReference type="InterPro" id="IPR023175">
    <property type="entry name" value="Vta1/CALS_N_sf"/>
</dbReference>
<dbReference type="EMBL" id="SEYY01019623">
    <property type="protein sequence ID" value="KAB7498094.1"/>
    <property type="molecule type" value="Genomic_DNA"/>
</dbReference>
<comment type="similarity">
    <text evidence="3">Belongs to the VTA1 family.</text>
</comment>